<evidence type="ECO:0000256" key="6">
    <source>
        <dbReference type="ARBA" id="ARBA00023315"/>
    </source>
</evidence>
<dbReference type="EC" id="2.3.1.-" evidence="7"/>
<keyword evidence="2" id="KW-1003">Cell membrane</keyword>
<evidence type="ECO:0000256" key="2">
    <source>
        <dbReference type="ARBA" id="ARBA00022475"/>
    </source>
</evidence>
<name>A0A5C5XE98_9PLAN</name>
<dbReference type="GO" id="GO:0016746">
    <property type="term" value="F:acyltransferase activity"/>
    <property type="evidence" value="ECO:0007669"/>
    <property type="project" value="UniProtKB-KW"/>
</dbReference>
<dbReference type="GO" id="GO:0005886">
    <property type="term" value="C:plasma membrane"/>
    <property type="evidence" value="ECO:0007669"/>
    <property type="project" value="UniProtKB-SubCell"/>
</dbReference>
<keyword evidence="5" id="KW-0472">Membrane</keyword>
<evidence type="ECO:0000256" key="3">
    <source>
        <dbReference type="ARBA" id="ARBA00022519"/>
    </source>
</evidence>
<accession>A0A5C5XE98</accession>
<proteinExistence type="predicted"/>
<dbReference type="OrthoDB" id="9801955at2"/>
<dbReference type="GO" id="GO:0009247">
    <property type="term" value="P:glycolipid biosynthetic process"/>
    <property type="evidence" value="ECO:0007669"/>
    <property type="project" value="UniProtKB-ARBA"/>
</dbReference>
<dbReference type="InterPro" id="IPR004960">
    <property type="entry name" value="LipA_acyltrans"/>
</dbReference>
<organism evidence="7 8">
    <name type="scientific">Rubinisphaera italica</name>
    <dbReference type="NCBI Taxonomy" id="2527969"/>
    <lineage>
        <taxon>Bacteria</taxon>
        <taxon>Pseudomonadati</taxon>
        <taxon>Planctomycetota</taxon>
        <taxon>Planctomycetia</taxon>
        <taxon>Planctomycetales</taxon>
        <taxon>Planctomycetaceae</taxon>
        <taxon>Rubinisphaera</taxon>
    </lineage>
</organism>
<comment type="subcellular location">
    <subcellularLocation>
        <location evidence="1">Cell inner membrane</location>
    </subcellularLocation>
</comment>
<evidence type="ECO:0000256" key="1">
    <source>
        <dbReference type="ARBA" id="ARBA00004533"/>
    </source>
</evidence>
<dbReference type="Proteomes" id="UP000316095">
    <property type="component" value="Unassembled WGS sequence"/>
</dbReference>
<evidence type="ECO:0000313" key="7">
    <source>
        <dbReference type="EMBL" id="TWT61128.1"/>
    </source>
</evidence>
<gene>
    <name evidence="7" type="primary">htrB</name>
    <name evidence="7" type="ORF">Pan54_18630</name>
</gene>
<dbReference type="AlphaFoldDB" id="A0A5C5XE98"/>
<sequence>MTGKSIRYLAEYTVFRLLTAAIGCLSYRQSVLVAESIAKFAFFCLPRKLTRYKVCRENLQTAFGDELDDERADRIILGMWIHLLRLIVEMIQLPRKLRRENFHECITFQDRHLAVTSLTSDRPVILLSGHFGNWEMSLVSFGLFGFRAGAVARALDNPHLHDWFRRFREQTGHYMILKSGASEEVSAEMESAGVVAMLGDQDAGPRGLFVDFFGKPASTFKSIGVLALQYDALICVGYARRLPDDFINSRWTRYEIGIEAVIDPRDEDLAGDVQAITRRYSAALEQIVLKSPEQYFWVHRRWKSEPRKRVKKTAVPKAA</sequence>
<dbReference type="PANTHER" id="PTHR30606">
    <property type="entry name" value="LIPID A BIOSYNTHESIS LAUROYL ACYLTRANSFERASE"/>
    <property type="match status" value="1"/>
</dbReference>
<dbReference type="CDD" id="cd07984">
    <property type="entry name" value="LPLAT_LABLAT-like"/>
    <property type="match status" value="1"/>
</dbReference>
<keyword evidence="3" id="KW-0997">Cell inner membrane</keyword>
<protein>
    <submittedName>
        <fullName evidence="7">Lipid A biosynthesis lauroyl acyltransferase</fullName>
        <ecNumber evidence="7">2.3.1.-</ecNumber>
    </submittedName>
</protein>
<keyword evidence="4 7" id="KW-0808">Transferase</keyword>
<dbReference type="RefSeq" id="WP_146503158.1">
    <property type="nucleotide sequence ID" value="NZ_SJPG01000001.1"/>
</dbReference>
<dbReference type="PANTHER" id="PTHR30606:SF10">
    <property type="entry name" value="PHOSPHATIDYLINOSITOL MANNOSIDE ACYLTRANSFERASE"/>
    <property type="match status" value="1"/>
</dbReference>
<keyword evidence="8" id="KW-1185">Reference proteome</keyword>
<evidence type="ECO:0000313" key="8">
    <source>
        <dbReference type="Proteomes" id="UP000316095"/>
    </source>
</evidence>
<keyword evidence="6 7" id="KW-0012">Acyltransferase</keyword>
<reference evidence="7 8" key="1">
    <citation type="submission" date="2019-02" db="EMBL/GenBank/DDBJ databases">
        <title>Deep-cultivation of Planctomycetes and their phenomic and genomic characterization uncovers novel biology.</title>
        <authorList>
            <person name="Wiegand S."/>
            <person name="Jogler M."/>
            <person name="Boedeker C."/>
            <person name="Pinto D."/>
            <person name="Vollmers J."/>
            <person name="Rivas-Marin E."/>
            <person name="Kohn T."/>
            <person name="Peeters S.H."/>
            <person name="Heuer A."/>
            <person name="Rast P."/>
            <person name="Oberbeckmann S."/>
            <person name="Bunk B."/>
            <person name="Jeske O."/>
            <person name="Meyerdierks A."/>
            <person name="Storesund J.E."/>
            <person name="Kallscheuer N."/>
            <person name="Luecker S."/>
            <person name="Lage O.M."/>
            <person name="Pohl T."/>
            <person name="Merkel B.J."/>
            <person name="Hornburger P."/>
            <person name="Mueller R.-W."/>
            <person name="Bruemmer F."/>
            <person name="Labrenz M."/>
            <person name="Spormann A.M."/>
            <person name="Op Den Camp H."/>
            <person name="Overmann J."/>
            <person name="Amann R."/>
            <person name="Jetten M.S.M."/>
            <person name="Mascher T."/>
            <person name="Medema M.H."/>
            <person name="Devos D.P."/>
            <person name="Kaster A.-K."/>
            <person name="Ovreas L."/>
            <person name="Rohde M."/>
            <person name="Galperin M.Y."/>
            <person name="Jogler C."/>
        </authorList>
    </citation>
    <scope>NUCLEOTIDE SEQUENCE [LARGE SCALE GENOMIC DNA]</scope>
    <source>
        <strain evidence="7 8">Pan54</strain>
    </source>
</reference>
<comment type="caution">
    <text evidence="7">The sequence shown here is derived from an EMBL/GenBank/DDBJ whole genome shotgun (WGS) entry which is preliminary data.</text>
</comment>
<evidence type="ECO:0000256" key="5">
    <source>
        <dbReference type="ARBA" id="ARBA00023136"/>
    </source>
</evidence>
<evidence type="ECO:0000256" key="4">
    <source>
        <dbReference type="ARBA" id="ARBA00022679"/>
    </source>
</evidence>
<dbReference type="EMBL" id="SJPG01000001">
    <property type="protein sequence ID" value="TWT61128.1"/>
    <property type="molecule type" value="Genomic_DNA"/>
</dbReference>
<dbReference type="Pfam" id="PF03279">
    <property type="entry name" value="Lip_A_acyltrans"/>
    <property type="match status" value="1"/>
</dbReference>